<accession>E4ZSK3</accession>
<feature type="signal peptide" evidence="1">
    <location>
        <begin position="1"/>
        <end position="20"/>
    </location>
</feature>
<dbReference type="InParanoid" id="E4ZSK3"/>
<keyword evidence="1" id="KW-0732">Signal</keyword>
<gene>
    <name evidence="2" type="ORF">LEMA_P121470.1</name>
</gene>
<reference evidence="3" key="1">
    <citation type="journal article" date="2011" name="Nat. Commun.">
        <title>Effector diversification within compartments of the Leptosphaeria maculans genome affected by Repeat-Induced Point mutations.</title>
        <authorList>
            <person name="Rouxel T."/>
            <person name="Grandaubert J."/>
            <person name="Hane J.K."/>
            <person name="Hoede C."/>
            <person name="van de Wouw A.P."/>
            <person name="Couloux A."/>
            <person name="Dominguez V."/>
            <person name="Anthouard V."/>
            <person name="Bally P."/>
            <person name="Bourras S."/>
            <person name="Cozijnsen A.J."/>
            <person name="Ciuffetti L.M."/>
            <person name="Degrave A."/>
            <person name="Dilmaghani A."/>
            <person name="Duret L."/>
            <person name="Fudal I."/>
            <person name="Goodwin S.B."/>
            <person name="Gout L."/>
            <person name="Glaser N."/>
            <person name="Linglin J."/>
            <person name="Kema G.H.J."/>
            <person name="Lapalu N."/>
            <person name="Lawrence C.B."/>
            <person name="May K."/>
            <person name="Meyer M."/>
            <person name="Ollivier B."/>
            <person name="Poulain J."/>
            <person name="Schoch C.L."/>
            <person name="Simon A."/>
            <person name="Spatafora J.W."/>
            <person name="Stachowiak A."/>
            <person name="Turgeon B.G."/>
            <person name="Tyler B.M."/>
            <person name="Vincent D."/>
            <person name="Weissenbach J."/>
            <person name="Amselem J."/>
            <person name="Quesneville H."/>
            <person name="Oliver R.P."/>
            <person name="Wincker P."/>
            <person name="Balesdent M.-H."/>
            <person name="Howlett B.J."/>
        </authorList>
    </citation>
    <scope>NUCLEOTIDE SEQUENCE [LARGE SCALE GENOMIC DNA]</scope>
    <source>
        <strain evidence="3">JN3 / isolate v23.1.3 / race Av1-4-5-6-7-8</strain>
    </source>
</reference>
<evidence type="ECO:0000256" key="1">
    <source>
        <dbReference type="SAM" id="SignalP"/>
    </source>
</evidence>
<protein>
    <submittedName>
        <fullName evidence="2">Predicted protein</fullName>
    </submittedName>
</protein>
<dbReference type="EMBL" id="FP929122">
    <property type="protein sequence ID" value="CBX94383.1"/>
    <property type="molecule type" value="Genomic_DNA"/>
</dbReference>
<feature type="chain" id="PRO_5003193136" evidence="1">
    <location>
        <begin position="21"/>
        <end position="112"/>
    </location>
</feature>
<evidence type="ECO:0000313" key="3">
    <source>
        <dbReference type="Proteomes" id="UP000002668"/>
    </source>
</evidence>
<dbReference type="VEuPathDB" id="FungiDB:LEMA_P121470.1"/>
<proteinExistence type="predicted"/>
<name>E4ZSK3_LEPMJ</name>
<evidence type="ECO:0000313" key="2">
    <source>
        <dbReference type="EMBL" id="CBX94383.1"/>
    </source>
</evidence>
<organism evidence="3">
    <name type="scientific">Leptosphaeria maculans (strain JN3 / isolate v23.1.3 / race Av1-4-5-6-7-8)</name>
    <name type="common">Blackleg fungus</name>
    <name type="synonym">Phoma lingam</name>
    <dbReference type="NCBI Taxonomy" id="985895"/>
    <lineage>
        <taxon>Eukaryota</taxon>
        <taxon>Fungi</taxon>
        <taxon>Dikarya</taxon>
        <taxon>Ascomycota</taxon>
        <taxon>Pezizomycotina</taxon>
        <taxon>Dothideomycetes</taxon>
        <taxon>Pleosporomycetidae</taxon>
        <taxon>Pleosporales</taxon>
        <taxon>Pleosporineae</taxon>
        <taxon>Leptosphaeriaceae</taxon>
        <taxon>Plenodomus</taxon>
        <taxon>Plenodomus lingam/Leptosphaeria maculans species complex</taxon>
    </lineage>
</organism>
<dbReference type="HOGENOM" id="CLU_2146320_0_0_1"/>
<sequence>MKLLVVTALLAQVLIPSVLARDYRYCEGNKYNLPSGLSCREQDPTWTSFCNSARKNRTRSGTSIEENVPNRGLKRTVAKQQLTGATPAIVLKLSVARHSSRTKSPHPLRRNK</sequence>
<keyword evidence="3" id="KW-1185">Reference proteome</keyword>
<dbReference type="AlphaFoldDB" id="E4ZSK3"/>
<dbReference type="Proteomes" id="UP000002668">
    <property type="component" value="Genome"/>
</dbReference>